<evidence type="ECO:0000313" key="2">
    <source>
        <dbReference type="Proteomes" id="UP000499080"/>
    </source>
</evidence>
<comment type="caution">
    <text evidence="1">The sequence shown here is derived from an EMBL/GenBank/DDBJ whole genome shotgun (WGS) entry which is preliminary data.</text>
</comment>
<reference evidence="1 2" key="1">
    <citation type="journal article" date="2019" name="Sci. Rep.">
        <title>Orb-weaving spider Araneus ventricosus genome elucidates the spidroin gene catalogue.</title>
        <authorList>
            <person name="Kono N."/>
            <person name="Nakamura H."/>
            <person name="Ohtoshi R."/>
            <person name="Moran D.A.P."/>
            <person name="Shinohara A."/>
            <person name="Yoshida Y."/>
            <person name="Fujiwara M."/>
            <person name="Mori M."/>
            <person name="Tomita M."/>
            <person name="Arakawa K."/>
        </authorList>
    </citation>
    <scope>NUCLEOTIDE SEQUENCE [LARGE SCALE GENOMIC DNA]</scope>
</reference>
<sequence length="179" mass="20606">MKWCGTIPRIRQSVRKTVYCLKTKPFASLGRKPYLAHPDTVPVAWGLGELHDIEVEYAAVEDMQLSNDEMVIPSIPKLPSQEILTTSLSQMSQPSLLTSATNKEYTPNTQLRATSTPKMRTYKLRRGKRQVSASAKAADSLIQQSELKRQILNEQHEWEREKLMMEKEKFSRCRKRNTI</sequence>
<protein>
    <submittedName>
        <fullName evidence="1">Uncharacterized protein</fullName>
    </submittedName>
</protein>
<dbReference type="EMBL" id="BGPR01001388">
    <property type="protein sequence ID" value="GBM52681.1"/>
    <property type="molecule type" value="Genomic_DNA"/>
</dbReference>
<organism evidence="1 2">
    <name type="scientific">Araneus ventricosus</name>
    <name type="common">Orbweaver spider</name>
    <name type="synonym">Epeira ventricosa</name>
    <dbReference type="NCBI Taxonomy" id="182803"/>
    <lineage>
        <taxon>Eukaryota</taxon>
        <taxon>Metazoa</taxon>
        <taxon>Ecdysozoa</taxon>
        <taxon>Arthropoda</taxon>
        <taxon>Chelicerata</taxon>
        <taxon>Arachnida</taxon>
        <taxon>Araneae</taxon>
        <taxon>Araneomorphae</taxon>
        <taxon>Entelegynae</taxon>
        <taxon>Araneoidea</taxon>
        <taxon>Araneidae</taxon>
        <taxon>Araneus</taxon>
    </lineage>
</organism>
<name>A0A4Y2GH42_ARAVE</name>
<proteinExistence type="predicted"/>
<accession>A0A4Y2GH42</accession>
<keyword evidence="2" id="KW-1185">Reference proteome</keyword>
<evidence type="ECO:0000313" key="1">
    <source>
        <dbReference type="EMBL" id="GBM52681.1"/>
    </source>
</evidence>
<dbReference type="AlphaFoldDB" id="A0A4Y2GH42"/>
<gene>
    <name evidence="1" type="ORF">AVEN_272606_1</name>
</gene>
<dbReference type="Proteomes" id="UP000499080">
    <property type="component" value="Unassembled WGS sequence"/>
</dbReference>